<comment type="caution">
    <text evidence="1">The sequence shown here is derived from an EMBL/GenBank/DDBJ whole genome shotgun (WGS) entry which is preliminary data.</text>
</comment>
<dbReference type="EMBL" id="JBHSOF010000022">
    <property type="protein sequence ID" value="MFC5664925.1"/>
    <property type="molecule type" value="Genomic_DNA"/>
</dbReference>
<evidence type="ECO:0008006" key="3">
    <source>
        <dbReference type="Google" id="ProtNLM"/>
    </source>
</evidence>
<reference evidence="2" key="1">
    <citation type="journal article" date="2019" name="Int. J. Syst. Evol. Microbiol.">
        <title>The Global Catalogue of Microorganisms (GCM) 10K type strain sequencing project: providing services to taxonomists for standard genome sequencing and annotation.</title>
        <authorList>
            <consortium name="The Broad Institute Genomics Platform"/>
            <consortium name="The Broad Institute Genome Sequencing Center for Infectious Disease"/>
            <person name="Wu L."/>
            <person name="Ma J."/>
        </authorList>
    </citation>
    <scope>NUCLEOTIDE SEQUENCE [LARGE SCALE GENOMIC DNA]</scope>
    <source>
        <strain evidence="2">CGMCC 4.1437</strain>
    </source>
</reference>
<organism evidence="1 2">
    <name type="scientific">Kitasatospora misakiensis</name>
    <dbReference type="NCBI Taxonomy" id="67330"/>
    <lineage>
        <taxon>Bacteria</taxon>
        <taxon>Bacillati</taxon>
        <taxon>Actinomycetota</taxon>
        <taxon>Actinomycetes</taxon>
        <taxon>Kitasatosporales</taxon>
        <taxon>Streptomycetaceae</taxon>
        <taxon>Kitasatospora</taxon>
    </lineage>
</organism>
<name>A0ABW0X576_9ACTN</name>
<evidence type="ECO:0000313" key="2">
    <source>
        <dbReference type="Proteomes" id="UP001595975"/>
    </source>
</evidence>
<protein>
    <recommendedName>
        <fullName evidence="3">HEAT repeat domain-containing protein</fullName>
    </recommendedName>
</protein>
<keyword evidence="2" id="KW-1185">Reference proteome</keyword>
<proteinExistence type="predicted"/>
<accession>A0ABW0X576</accession>
<dbReference type="Proteomes" id="UP001595975">
    <property type="component" value="Unassembled WGS sequence"/>
</dbReference>
<evidence type="ECO:0000313" key="1">
    <source>
        <dbReference type="EMBL" id="MFC5664925.1"/>
    </source>
</evidence>
<dbReference type="RefSeq" id="WP_380226616.1">
    <property type="nucleotide sequence ID" value="NZ_JBHSOF010000022.1"/>
</dbReference>
<gene>
    <name evidence="1" type="ORF">ACFP3U_18285</name>
</gene>
<sequence length="399" mass="44625">MRNIELLVPAARRADAVGLRELDADELARYVADPAHPWWRREPCVRALTGRVPQAWVAELIDRIQDPEDTSEVRIALLELLGDHAELLPWLRHQDRREENGYGMPEAFLKARAGLGDRSVLPELATLAASEWSHRRELGEAGLYTLARRYGNEAILAELGDERPEDRAARLRLQDAELDVFALADPDRSVAHLARSLLTDEHRVRAYLDEAPTTEAKLWAAYALYHLTEDTVETRAIYDHLGRPRVEVAGLDEELRSAIVHQFAEGCQAHSDPRWRVEVLCTEPPAHPDQDEQLARAIAALTAVGLEPASPVSAGEHNQQGEGTYHVIECGEGSVFISTLGRFATGHEVAPTARQALEATGFRWIDEETGAIEVTDLCVYYFGARVPLTVDTLLFYWQD</sequence>